<gene>
    <name evidence="2" type="ORF">C8F04DRAFT_1182904</name>
</gene>
<dbReference type="EMBL" id="JARJCM010000054">
    <property type="protein sequence ID" value="KAJ7034904.1"/>
    <property type="molecule type" value="Genomic_DNA"/>
</dbReference>
<evidence type="ECO:0000256" key="1">
    <source>
        <dbReference type="SAM" id="MobiDB-lite"/>
    </source>
</evidence>
<name>A0AAD6SWC7_9AGAR</name>
<reference evidence="2" key="1">
    <citation type="submission" date="2023-03" db="EMBL/GenBank/DDBJ databases">
        <title>Massive genome expansion in bonnet fungi (Mycena s.s.) driven by repeated elements and novel gene families across ecological guilds.</title>
        <authorList>
            <consortium name="Lawrence Berkeley National Laboratory"/>
            <person name="Harder C.B."/>
            <person name="Miyauchi S."/>
            <person name="Viragh M."/>
            <person name="Kuo A."/>
            <person name="Thoen E."/>
            <person name="Andreopoulos B."/>
            <person name="Lu D."/>
            <person name="Skrede I."/>
            <person name="Drula E."/>
            <person name="Henrissat B."/>
            <person name="Morin E."/>
            <person name="Kohler A."/>
            <person name="Barry K."/>
            <person name="LaButti K."/>
            <person name="Morin E."/>
            <person name="Salamov A."/>
            <person name="Lipzen A."/>
            <person name="Mereny Z."/>
            <person name="Hegedus B."/>
            <person name="Baldrian P."/>
            <person name="Stursova M."/>
            <person name="Weitz H."/>
            <person name="Taylor A."/>
            <person name="Grigoriev I.V."/>
            <person name="Nagy L.G."/>
            <person name="Martin F."/>
            <person name="Kauserud H."/>
        </authorList>
    </citation>
    <scope>NUCLEOTIDE SEQUENCE</scope>
    <source>
        <strain evidence="2">CBHHK200</strain>
    </source>
</reference>
<dbReference type="AlphaFoldDB" id="A0AAD6SWC7"/>
<accession>A0AAD6SWC7</accession>
<keyword evidence="3" id="KW-1185">Reference proteome</keyword>
<evidence type="ECO:0000313" key="2">
    <source>
        <dbReference type="EMBL" id="KAJ7034904.1"/>
    </source>
</evidence>
<organism evidence="2 3">
    <name type="scientific">Mycena alexandri</name>
    <dbReference type="NCBI Taxonomy" id="1745969"/>
    <lineage>
        <taxon>Eukaryota</taxon>
        <taxon>Fungi</taxon>
        <taxon>Dikarya</taxon>
        <taxon>Basidiomycota</taxon>
        <taxon>Agaricomycotina</taxon>
        <taxon>Agaricomycetes</taxon>
        <taxon>Agaricomycetidae</taxon>
        <taxon>Agaricales</taxon>
        <taxon>Marasmiineae</taxon>
        <taxon>Mycenaceae</taxon>
        <taxon>Mycena</taxon>
    </lineage>
</organism>
<evidence type="ECO:0000313" key="3">
    <source>
        <dbReference type="Proteomes" id="UP001218188"/>
    </source>
</evidence>
<comment type="caution">
    <text evidence="2">The sequence shown here is derived from an EMBL/GenBank/DDBJ whole genome shotgun (WGS) entry which is preliminary data.</text>
</comment>
<protein>
    <submittedName>
        <fullName evidence="2">Uncharacterized protein</fullName>
    </submittedName>
</protein>
<feature type="region of interest" description="Disordered" evidence="1">
    <location>
        <begin position="98"/>
        <end position="122"/>
    </location>
</feature>
<sequence>MSVGVLAQAVAGAQVMGGLPPMPGHAECTPDAESAEHYSSAMFTTFGKELLSMYTLDADNGMHDPGVRLKLYRNEMFMSAAGRCRGGPTQQLHITCQTENSPEAKSSQITSEGTLDSSCGRN</sequence>
<proteinExistence type="predicted"/>
<dbReference type="Proteomes" id="UP001218188">
    <property type="component" value="Unassembled WGS sequence"/>
</dbReference>